<dbReference type="PATRIC" id="fig|1280953.3.peg.1122"/>
<feature type="domain" description="Sulfatase-modifying factor enzyme-like" evidence="1">
    <location>
        <begin position="38"/>
        <end position="294"/>
    </location>
</feature>
<evidence type="ECO:0000313" key="3">
    <source>
        <dbReference type="Proteomes" id="UP000024942"/>
    </source>
</evidence>
<dbReference type="GO" id="GO:0120147">
    <property type="term" value="F:formylglycine-generating oxidase activity"/>
    <property type="evidence" value="ECO:0007669"/>
    <property type="project" value="TreeGrafter"/>
</dbReference>
<gene>
    <name evidence="2" type="ORF">HOC_05573</name>
</gene>
<dbReference type="PROSITE" id="PS51257">
    <property type="entry name" value="PROKAR_LIPOPROTEIN"/>
    <property type="match status" value="1"/>
</dbReference>
<dbReference type="PANTHER" id="PTHR23150:SF19">
    <property type="entry name" value="FORMYLGLYCINE-GENERATING ENZYME"/>
    <property type="match status" value="1"/>
</dbReference>
<dbReference type="SUPFAM" id="SSF56436">
    <property type="entry name" value="C-type lectin-like"/>
    <property type="match status" value="1"/>
</dbReference>
<reference evidence="2 3" key="1">
    <citation type="journal article" date="2014" name="Antonie Van Leeuwenhoek">
        <title>Hyphomonas beringensis sp. nov. and Hyphomonas chukchiensis sp. nov., isolated from surface seawater of the Bering Sea and Chukchi Sea.</title>
        <authorList>
            <person name="Li C."/>
            <person name="Lai Q."/>
            <person name="Li G."/>
            <person name="Dong C."/>
            <person name="Wang J."/>
            <person name="Liao Y."/>
            <person name="Shao Z."/>
        </authorList>
    </citation>
    <scope>NUCLEOTIDE SEQUENCE [LARGE SCALE GENOMIC DNA]</scope>
    <source>
        <strain evidence="2 3">SCH89</strain>
    </source>
</reference>
<dbReference type="Proteomes" id="UP000024942">
    <property type="component" value="Unassembled WGS sequence"/>
</dbReference>
<proteinExistence type="predicted"/>
<dbReference type="eggNOG" id="COG1262">
    <property type="taxonomic scope" value="Bacteria"/>
</dbReference>
<dbReference type="Pfam" id="PF03781">
    <property type="entry name" value="FGE-sulfatase"/>
    <property type="match status" value="1"/>
</dbReference>
<keyword evidence="3" id="KW-1185">Reference proteome</keyword>
<comment type="caution">
    <text evidence="2">The sequence shown here is derived from an EMBL/GenBank/DDBJ whole genome shotgun (WGS) entry which is preliminary data.</text>
</comment>
<dbReference type="Gene3D" id="3.90.1580.10">
    <property type="entry name" value="paralog of FGE (formylglycine-generating enzyme)"/>
    <property type="match status" value="1"/>
</dbReference>
<organism evidence="2 3">
    <name type="scientific">Hyphomonas oceanitis SCH89</name>
    <dbReference type="NCBI Taxonomy" id="1280953"/>
    <lineage>
        <taxon>Bacteria</taxon>
        <taxon>Pseudomonadati</taxon>
        <taxon>Pseudomonadota</taxon>
        <taxon>Alphaproteobacteria</taxon>
        <taxon>Hyphomonadales</taxon>
        <taxon>Hyphomonadaceae</taxon>
        <taxon>Hyphomonas</taxon>
    </lineage>
</organism>
<dbReference type="InterPro" id="IPR005532">
    <property type="entry name" value="SUMF_dom"/>
</dbReference>
<dbReference type="RefSeq" id="WP_084146149.1">
    <property type="nucleotide sequence ID" value="NZ_ARYL01000006.1"/>
</dbReference>
<dbReference type="EMBL" id="ARYL01000006">
    <property type="protein sequence ID" value="KDA03328.1"/>
    <property type="molecule type" value="Genomic_DNA"/>
</dbReference>
<dbReference type="InterPro" id="IPR016187">
    <property type="entry name" value="CTDL_fold"/>
</dbReference>
<dbReference type="InterPro" id="IPR051043">
    <property type="entry name" value="Sulfatase_Mod_Factor_Kinase"/>
</dbReference>
<name>A0A059GA37_9PROT</name>
<dbReference type="InterPro" id="IPR042095">
    <property type="entry name" value="SUMF_sf"/>
</dbReference>
<protein>
    <recommendedName>
        <fullName evidence="1">Sulfatase-modifying factor enzyme-like domain-containing protein</fullName>
    </recommendedName>
</protein>
<evidence type="ECO:0000313" key="2">
    <source>
        <dbReference type="EMBL" id="KDA03328.1"/>
    </source>
</evidence>
<dbReference type="PANTHER" id="PTHR23150">
    <property type="entry name" value="SULFATASE MODIFYING FACTOR 1, 2"/>
    <property type="match status" value="1"/>
</dbReference>
<dbReference type="STRING" id="1280953.HOC_05573"/>
<dbReference type="OrthoDB" id="9768004at2"/>
<sequence>MIRRAPLLVIFLTAACGGDKQATTSEVTCGLPPSSIGQFVDVPGGSFTKGASPVYNEEAPTLALHVAPFALQVHEVTNDQFAAFVNATGYVTDAEKSAAAGGPEAGSAVFDLPDGASARIDPWRLVPGATWRSPAGPGSSLTDKGAWPVVHVSEHDAAAYASWAGGRLPTEVEWEYAATRGLPDPMDSQSGAYDGEDHPVANTWQGIFPVANTQADGFAGAAPVGCFPPDKAGLYDMIGNVWEWTDTPYAAGSHTLKGGSYLCADNFCRRYRPAARQPQDTDFSSIHIGFRIAKDIPPATE</sequence>
<evidence type="ECO:0000259" key="1">
    <source>
        <dbReference type="Pfam" id="PF03781"/>
    </source>
</evidence>
<dbReference type="AlphaFoldDB" id="A0A059GA37"/>
<accession>A0A059GA37</accession>